<dbReference type="STRING" id="623744.A0A553PY77"/>
<evidence type="ECO:0000256" key="5">
    <source>
        <dbReference type="ARBA" id="ARBA00052136"/>
    </source>
</evidence>
<dbReference type="FunFam" id="3.20.20.80:FF:000009">
    <property type="entry name" value="O-GlcNAcase BT_4395"/>
    <property type="match status" value="1"/>
</dbReference>
<dbReference type="Pfam" id="PF07555">
    <property type="entry name" value="NAGidase"/>
    <property type="match status" value="1"/>
</dbReference>
<evidence type="ECO:0000256" key="1">
    <source>
        <dbReference type="ARBA" id="ARBA00022801"/>
    </source>
</evidence>
<evidence type="ECO:0000259" key="8">
    <source>
        <dbReference type="PROSITE" id="PS52009"/>
    </source>
</evidence>
<dbReference type="InterPro" id="IPR011496">
    <property type="entry name" value="O-GlcNAcase_cat"/>
</dbReference>
<keyword evidence="10" id="KW-1185">Reference proteome</keyword>
<proteinExistence type="predicted"/>
<dbReference type="SUPFAM" id="SSF51445">
    <property type="entry name" value="(Trans)glycosidases"/>
    <property type="match status" value="1"/>
</dbReference>
<dbReference type="Gene3D" id="3.20.20.80">
    <property type="entry name" value="Glycosidases"/>
    <property type="match status" value="1"/>
</dbReference>
<dbReference type="OrthoDB" id="9975416at2759"/>
<evidence type="ECO:0000256" key="3">
    <source>
        <dbReference type="ARBA" id="ARBA00030512"/>
    </source>
</evidence>
<comment type="caution">
    <text evidence="9">The sequence shown here is derived from an EMBL/GenBank/DDBJ whole genome shotgun (WGS) entry which is preliminary data.</text>
</comment>
<dbReference type="EMBL" id="SRMA01026544">
    <property type="protein sequence ID" value="TRY82646.1"/>
    <property type="molecule type" value="Genomic_DNA"/>
</dbReference>
<protein>
    <recommendedName>
        <fullName evidence="6">protein O-GlcNAcase</fullName>
        <ecNumber evidence="6">3.2.1.169</ecNumber>
    </recommendedName>
    <alternativeName>
        <fullName evidence="3">Beta-N-acetylhexosaminidase</fullName>
    </alternativeName>
    <alternativeName>
        <fullName evidence="7">Beta-hexosaminidase</fullName>
    </alternativeName>
</protein>
<dbReference type="EC" id="3.2.1.169" evidence="6"/>
<dbReference type="GO" id="GO:0009100">
    <property type="term" value="P:glycoprotein metabolic process"/>
    <property type="evidence" value="ECO:0007669"/>
    <property type="project" value="TreeGrafter"/>
</dbReference>
<evidence type="ECO:0000256" key="2">
    <source>
        <dbReference type="ARBA" id="ARBA00023295"/>
    </source>
</evidence>
<organism evidence="9 10">
    <name type="scientific">Danionella cerebrum</name>
    <dbReference type="NCBI Taxonomy" id="2873325"/>
    <lineage>
        <taxon>Eukaryota</taxon>
        <taxon>Metazoa</taxon>
        <taxon>Chordata</taxon>
        <taxon>Craniata</taxon>
        <taxon>Vertebrata</taxon>
        <taxon>Euteleostomi</taxon>
        <taxon>Actinopterygii</taxon>
        <taxon>Neopterygii</taxon>
        <taxon>Teleostei</taxon>
        <taxon>Ostariophysi</taxon>
        <taxon>Cypriniformes</taxon>
        <taxon>Danionidae</taxon>
        <taxon>Danioninae</taxon>
        <taxon>Danionella</taxon>
    </lineage>
</organism>
<evidence type="ECO:0000256" key="6">
    <source>
        <dbReference type="ARBA" id="ARBA00066938"/>
    </source>
</evidence>
<accession>A0A553PY77</accession>
<comment type="catalytic activity">
    <reaction evidence="4">
        <text>3-O-(N-acetyl-beta-D-glucosaminyl)-L-seryl-[protein] + H2O = N-acetyl-D-glucosamine + L-seryl-[protein]</text>
        <dbReference type="Rhea" id="RHEA:48876"/>
        <dbReference type="Rhea" id="RHEA-COMP:9863"/>
        <dbReference type="Rhea" id="RHEA-COMP:12251"/>
        <dbReference type="ChEBI" id="CHEBI:15377"/>
        <dbReference type="ChEBI" id="CHEBI:29999"/>
        <dbReference type="ChEBI" id="CHEBI:90838"/>
        <dbReference type="ChEBI" id="CHEBI:506227"/>
        <dbReference type="EC" id="3.2.1.169"/>
    </reaction>
</comment>
<dbReference type="GO" id="GO:0016231">
    <property type="term" value="F:beta-N-acetylglucosaminidase activity"/>
    <property type="evidence" value="ECO:0007669"/>
    <property type="project" value="TreeGrafter"/>
</dbReference>
<dbReference type="AlphaFoldDB" id="A0A553PY77"/>
<dbReference type="Proteomes" id="UP000316079">
    <property type="component" value="Unassembled WGS sequence"/>
</dbReference>
<comment type="catalytic activity">
    <reaction evidence="5">
        <text>3-O-(N-acetyl-beta-D-glucosaminyl)-L-threonyl-[protein] + H2O = L-threonyl-[protein] + N-acetyl-D-glucosamine</text>
        <dbReference type="Rhea" id="RHEA:48892"/>
        <dbReference type="Rhea" id="RHEA-COMP:11060"/>
        <dbReference type="Rhea" id="RHEA-COMP:12252"/>
        <dbReference type="ChEBI" id="CHEBI:15377"/>
        <dbReference type="ChEBI" id="CHEBI:30013"/>
        <dbReference type="ChEBI" id="CHEBI:90840"/>
        <dbReference type="ChEBI" id="CHEBI:506227"/>
        <dbReference type="EC" id="3.2.1.169"/>
    </reaction>
</comment>
<evidence type="ECO:0000256" key="7">
    <source>
        <dbReference type="ARBA" id="ARBA00076634"/>
    </source>
</evidence>
<dbReference type="Gene3D" id="3.40.630.30">
    <property type="match status" value="1"/>
</dbReference>
<dbReference type="PANTHER" id="PTHR13170:SF19">
    <property type="entry name" value="O-GLCNACASE-LIKE"/>
    <property type="match status" value="1"/>
</dbReference>
<dbReference type="InterPro" id="IPR017853">
    <property type="entry name" value="GH"/>
</dbReference>
<dbReference type="InterPro" id="IPR051822">
    <property type="entry name" value="Glycosyl_Hydrolase_84"/>
</dbReference>
<sequence>MSKTQKIFLGGVVEGFYGRPWTMSQRKELFRREKKLGLNTYLYAPKDDYKHRMYWRDLYSPQEAEDLQELIRAAQGCGVEFIYALSPGLDVTFSNSEDLSALKHKLSQVRGLGCRSFALLFDDIESEMCPADKAAYGSFADAQVSITNQLFEHLMEPQTFLFCPTDYCAAFCTPCVSLSQYLNTVGEKLNPGIDVLWTGPKVVSQEISLASIEEVSAVLRRPPVIWDNIHANDYDPQRFFLGPYKNRPTALIPKLRGVLTNPNCEFELNFVALHTLAQWCRSRADSTGGDDPNSDYNPHDALQLALTDLLVEFGKSEHPSEQRCIRTPAAGENPLFHAEPLQRSDLTLLSELFYLPYEHGDTATRMLRELHWLITHSCSLPQSEEWHRRAKAFDQMCDAVVQMFNRLSNAANRLILYDLYNYICDIKSGVCLARAHVTALGGRDPHPALALTDDPEPWGFRGGLSGEFQRMLPSHGNRDLFRIPPKTRIYSIRAWTTRDQPEVMAIFQQKEMETQPKLQLLGDRLVTLEVSRSQDCSLILDDDSGVCGYGFALSEAKTALRSTQYPESLLKEFPSVLALQVHPRVPDHSAAKRLLDQLLSTLRDTGSRGVFSEFRSSDRRMLDFMKTLKGFSVLQIEGIPPELVIIGTKL</sequence>
<keyword evidence="2" id="KW-0326">Glycosidase</keyword>
<evidence type="ECO:0000313" key="9">
    <source>
        <dbReference type="EMBL" id="TRY82647.1"/>
    </source>
</evidence>
<dbReference type="EMBL" id="SRMA01026544">
    <property type="protein sequence ID" value="TRY82647.1"/>
    <property type="molecule type" value="Genomic_DNA"/>
</dbReference>
<reference evidence="9" key="2">
    <citation type="submission" date="2019-04" db="EMBL/GenBank/DDBJ databases">
        <authorList>
            <person name="Kadobianskyi M."/>
            <person name="Schulze L."/>
            <person name="Schuelke M."/>
            <person name="Judkewitz B."/>
        </authorList>
    </citation>
    <scope>NUCLEOTIDE SEQUENCE</scope>
    <source>
        <strain evidence="9">Bolton</strain>
        <tissue evidence="9">Whole-body</tissue>
    </source>
</reference>
<evidence type="ECO:0000256" key="4">
    <source>
        <dbReference type="ARBA" id="ARBA00050933"/>
    </source>
</evidence>
<feature type="domain" description="GH84" evidence="8">
    <location>
        <begin position="8"/>
        <end position="284"/>
    </location>
</feature>
<dbReference type="PANTHER" id="PTHR13170">
    <property type="entry name" value="O-GLCNACASE"/>
    <property type="match status" value="1"/>
</dbReference>
<reference evidence="9 10" key="1">
    <citation type="journal article" date="2019" name="Sci. Data">
        <title>Hybrid genome assembly and annotation of Danionella translucida.</title>
        <authorList>
            <person name="Kadobianskyi M."/>
            <person name="Schulze L."/>
            <person name="Schuelke M."/>
            <person name="Judkewitz B."/>
        </authorList>
    </citation>
    <scope>NUCLEOTIDE SEQUENCE [LARGE SCALE GENOMIC DNA]</scope>
    <source>
        <strain evidence="9 10">Bolton</strain>
    </source>
</reference>
<dbReference type="GO" id="GO:0102571">
    <property type="term" value="F:[protein]-3-O-(N-acetyl-D-glucosaminyl)-L-serine/L-threonine O-N-acetyl-alpha-D-glucosaminase activity"/>
    <property type="evidence" value="ECO:0007669"/>
    <property type="project" value="UniProtKB-EC"/>
</dbReference>
<evidence type="ECO:0000313" key="10">
    <source>
        <dbReference type="Proteomes" id="UP000316079"/>
    </source>
</evidence>
<keyword evidence="1" id="KW-0378">Hydrolase</keyword>
<dbReference type="Gene3D" id="1.20.58.240">
    <property type="entry name" value="STAT, domain 1"/>
    <property type="match status" value="1"/>
</dbReference>
<name>A0A553PY77_9TELE</name>
<dbReference type="PROSITE" id="PS52009">
    <property type="entry name" value="GH84"/>
    <property type="match status" value="1"/>
</dbReference>
<gene>
    <name evidence="9" type="ORF">DNTS_032585</name>
</gene>